<dbReference type="InterPro" id="IPR002058">
    <property type="entry name" value="PAP_assoc"/>
</dbReference>
<feature type="compositionally biased region" description="Low complexity" evidence="10">
    <location>
        <begin position="193"/>
        <end position="206"/>
    </location>
</feature>
<dbReference type="Pfam" id="PF03828">
    <property type="entry name" value="PAP_assoc"/>
    <property type="match status" value="1"/>
</dbReference>
<dbReference type="GO" id="GO:0010605">
    <property type="term" value="P:negative regulation of macromolecule metabolic process"/>
    <property type="evidence" value="ECO:0007669"/>
    <property type="project" value="UniProtKB-ARBA"/>
</dbReference>
<evidence type="ECO:0000256" key="3">
    <source>
        <dbReference type="ARBA" id="ARBA00004496"/>
    </source>
</evidence>
<feature type="compositionally biased region" description="Low complexity" evidence="10">
    <location>
        <begin position="215"/>
        <end position="224"/>
    </location>
</feature>
<keyword evidence="14" id="KW-1185">Reference proteome</keyword>
<dbReference type="SUPFAM" id="SSF81631">
    <property type="entry name" value="PAP/OAS1 substrate-binding domain"/>
    <property type="match status" value="1"/>
</dbReference>
<dbReference type="EMBL" id="CAJPDS010000023">
    <property type="protein sequence ID" value="CAF9919002.1"/>
    <property type="molecule type" value="Genomic_DNA"/>
</dbReference>
<evidence type="ECO:0000256" key="7">
    <source>
        <dbReference type="ARBA" id="ARBA00022679"/>
    </source>
</evidence>
<protein>
    <recommendedName>
        <fullName evidence="5">polynucleotide adenylyltransferase</fullName>
        <ecNumber evidence="5">2.7.7.19</ecNumber>
    </recommendedName>
</protein>
<dbReference type="PANTHER" id="PTHR12271:SF40">
    <property type="entry name" value="POLY(A) RNA POLYMERASE GLD2"/>
    <property type="match status" value="1"/>
</dbReference>
<dbReference type="Pfam" id="PF22600">
    <property type="entry name" value="MTPAP-like_central"/>
    <property type="match status" value="1"/>
</dbReference>
<feature type="compositionally biased region" description="Polar residues" evidence="10">
    <location>
        <begin position="964"/>
        <end position="975"/>
    </location>
</feature>
<feature type="compositionally biased region" description="Basic and acidic residues" evidence="10">
    <location>
        <begin position="467"/>
        <end position="485"/>
    </location>
</feature>
<sequence length="1012" mass="112006">MHASNHEQNASHAGDGNLAKVGDLEDRLRGMIIKNNPSTAGTALQGSQSADPSASLVTKSVDTVARGLEEAPNSAKKRRKPRKSKVKLPLASIEDSTTVTKGSIQDGQDLEKQHEAPRGRGRRPNQAQRRQKAKKDLLVPLSTPTVDSHQPNSQATPPQIHRTSKSQESGTPQVSIEPAEGQYAEIQHRQTSQHQQYRAIQPRQQQSHPPVQMPQHHQNQYQHANHARGFIPHAGHRFGPAPGEAMMAPPNTSHMQQSRTPQNTTYNSPSTTNQYARPLVPHRQLYQGHMPTSSHYPRSHFSHPELPAQNAFVHTVSEFVYNKAKASSEELQEKEELRLHLQKICAETVSTFERASNPHFDAGSVALACFGSLRSGFATCGSDMDLALVSPASFPDPASAESAIPRLLEKALLDLGYGARLLTKTRVPIIRFCETPTAALLEALRKNRTKWEKEKDAPPKPKPKKIAQSEKEGKGIGGENGEKMAKSTAPSIKDDNSGQMTMLGLAAPRKPHHDLKTLESLTGDEVPTQQANDTKKSVTSRKDAELVHLYNLAIKEGWFEPSERLVIVKFIEAVKLYGANGDHKALVESRLQLHNLPDVLSRYRVPPESHLDYPKTGVGIQCDINFSNHLALHNTCLLKCYSLCDPRVQPMIVVVKAWAKGRKINSSYHGTLSSYGYVLMALHYLMNVAQPQIIPNLQLVPQASVPESDYGLNGYEVRFWRSEQEITEAARRGQLTQNRTDTIGSLLRGFFHYYAHPHGGGFSWATDVLSLRTPGGLLHKEDKGWTGAKTVTVESTIPGEDAKEVRHRYLFAIEDPFELDHNVARTVVHNGIVAIRDEFRRADRIIQGHAAGKRMADSDLFAEAAAKENLQRRFFGPLIRPVRGGTDQKIEDASKETTAKIPVDNKLSKERSASGKQQGGRDVETADKAVLRSEKPSTNMREELGKGIEDMGKVPETEEVAQPEEQQTPLSSLINTTDRTIPILAADPSTPDTEVSIFRKDEAVEANKDVMR</sequence>
<accession>A0A8H3F5N0</accession>
<feature type="region of interest" description="Disordered" evidence="10">
    <location>
        <begin position="187"/>
        <end position="272"/>
    </location>
</feature>
<feature type="compositionally biased region" description="Polar residues" evidence="10">
    <location>
        <begin position="94"/>
        <end position="106"/>
    </location>
</feature>
<evidence type="ECO:0000256" key="10">
    <source>
        <dbReference type="SAM" id="MobiDB-lite"/>
    </source>
</evidence>
<evidence type="ECO:0000313" key="13">
    <source>
        <dbReference type="EMBL" id="CAF9919002.1"/>
    </source>
</evidence>
<feature type="region of interest" description="Disordered" evidence="10">
    <location>
        <begin position="1"/>
        <end position="20"/>
    </location>
</feature>
<feature type="domain" description="Poly(A) RNA polymerase mitochondrial-like central palm" evidence="12">
    <location>
        <begin position="320"/>
        <end position="436"/>
    </location>
</feature>
<feature type="compositionally biased region" description="Polar residues" evidence="10">
    <location>
        <begin position="251"/>
        <end position="272"/>
    </location>
</feature>
<evidence type="ECO:0000313" key="14">
    <source>
        <dbReference type="Proteomes" id="UP000664521"/>
    </source>
</evidence>
<dbReference type="Gene3D" id="3.30.460.10">
    <property type="entry name" value="Beta Polymerase, domain 2"/>
    <property type="match status" value="1"/>
</dbReference>
<evidence type="ECO:0000256" key="8">
    <source>
        <dbReference type="ARBA" id="ARBA00022723"/>
    </source>
</evidence>
<feature type="compositionally biased region" description="Polar residues" evidence="10">
    <location>
        <begin position="1"/>
        <end position="11"/>
    </location>
</feature>
<feature type="compositionally biased region" description="Basic and acidic residues" evidence="10">
    <location>
        <begin position="886"/>
        <end position="898"/>
    </location>
</feature>
<keyword evidence="8" id="KW-0479">Metal-binding</keyword>
<evidence type="ECO:0000256" key="9">
    <source>
        <dbReference type="ARBA" id="ARBA00022842"/>
    </source>
</evidence>
<evidence type="ECO:0000256" key="4">
    <source>
        <dbReference type="ARBA" id="ARBA00008593"/>
    </source>
</evidence>
<dbReference type="GO" id="GO:0005737">
    <property type="term" value="C:cytoplasm"/>
    <property type="evidence" value="ECO:0007669"/>
    <property type="project" value="UniProtKB-SubCell"/>
</dbReference>
<feature type="region of interest" description="Disordered" evidence="10">
    <location>
        <begin position="881"/>
        <end position="975"/>
    </location>
</feature>
<keyword evidence="6" id="KW-0963">Cytoplasm</keyword>
<organism evidence="13 14">
    <name type="scientific">Heterodermia speciosa</name>
    <dbReference type="NCBI Taxonomy" id="116794"/>
    <lineage>
        <taxon>Eukaryota</taxon>
        <taxon>Fungi</taxon>
        <taxon>Dikarya</taxon>
        <taxon>Ascomycota</taxon>
        <taxon>Pezizomycotina</taxon>
        <taxon>Lecanoromycetes</taxon>
        <taxon>OSLEUM clade</taxon>
        <taxon>Lecanoromycetidae</taxon>
        <taxon>Caliciales</taxon>
        <taxon>Physciaceae</taxon>
        <taxon>Heterodermia</taxon>
    </lineage>
</organism>
<evidence type="ECO:0000259" key="11">
    <source>
        <dbReference type="Pfam" id="PF03828"/>
    </source>
</evidence>
<dbReference type="AlphaFoldDB" id="A0A8H3F5N0"/>
<dbReference type="Proteomes" id="UP000664521">
    <property type="component" value="Unassembled WGS sequence"/>
</dbReference>
<evidence type="ECO:0000256" key="5">
    <source>
        <dbReference type="ARBA" id="ARBA00012388"/>
    </source>
</evidence>
<dbReference type="PANTHER" id="PTHR12271">
    <property type="entry name" value="POLY A POLYMERASE CID PAP -RELATED"/>
    <property type="match status" value="1"/>
</dbReference>
<comment type="similarity">
    <text evidence="4">Belongs to the DNA polymerase type-B-like family.</text>
</comment>
<feature type="compositionally biased region" description="Basic residues" evidence="10">
    <location>
        <begin position="119"/>
        <end position="133"/>
    </location>
</feature>
<comment type="cofactor">
    <cofactor evidence="1">
        <name>Mn(2+)</name>
        <dbReference type="ChEBI" id="CHEBI:29035"/>
    </cofactor>
</comment>
<dbReference type="SUPFAM" id="SSF81301">
    <property type="entry name" value="Nucleotidyltransferase"/>
    <property type="match status" value="2"/>
</dbReference>
<dbReference type="GO" id="GO:1990817">
    <property type="term" value="F:poly(A) RNA polymerase activity"/>
    <property type="evidence" value="ECO:0007669"/>
    <property type="project" value="UniProtKB-EC"/>
</dbReference>
<evidence type="ECO:0000259" key="12">
    <source>
        <dbReference type="Pfam" id="PF22600"/>
    </source>
</evidence>
<comment type="caution">
    <text evidence="13">The sequence shown here is derived from an EMBL/GenBank/DDBJ whole genome shotgun (WGS) entry which is preliminary data.</text>
</comment>
<feature type="compositionally biased region" description="Basic residues" evidence="10">
    <location>
        <begin position="75"/>
        <end position="86"/>
    </location>
</feature>
<keyword evidence="9" id="KW-0460">Magnesium</keyword>
<feature type="compositionally biased region" description="Basic and acidic residues" evidence="10">
    <location>
        <begin position="109"/>
        <end position="118"/>
    </location>
</feature>
<feature type="compositionally biased region" description="Basic and acidic residues" evidence="10">
    <location>
        <begin position="906"/>
        <end position="956"/>
    </location>
</feature>
<feature type="compositionally biased region" description="Low complexity" evidence="10">
    <location>
        <begin position="239"/>
        <end position="250"/>
    </location>
</feature>
<dbReference type="GO" id="GO:0050265">
    <property type="term" value="F:RNA uridylyltransferase activity"/>
    <property type="evidence" value="ECO:0007669"/>
    <property type="project" value="TreeGrafter"/>
</dbReference>
<feature type="region of interest" description="Disordered" evidence="10">
    <location>
        <begin position="519"/>
        <end position="540"/>
    </location>
</feature>
<dbReference type="InterPro" id="IPR043519">
    <property type="entry name" value="NT_sf"/>
</dbReference>
<feature type="domain" description="PAP-associated" evidence="11">
    <location>
        <begin position="743"/>
        <end position="821"/>
    </location>
</feature>
<comment type="cofactor">
    <cofactor evidence="2">
        <name>Mg(2+)</name>
        <dbReference type="ChEBI" id="CHEBI:18420"/>
    </cofactor>
</comment>
<evidence type="ECO:0000256" key="1">
    <source>
        <dbReference type="ARBA" id="ARBA00001936"/>
    </source>
</evidence>
<dbReference type="OrthoDB" id="407432at2759"/>
<reference evidence="13" key="1">
    <citation type="submission" date="2021-03" db="EMBL/GenBank/DDBJ databases">
        <authorList>
            <person name="Tagirdzhanova G."/>
        </authorList>
    </citation>
    <scope>NUCLEOTIDE SEQUENCE</scope>
</reference>
<evidence type="ECO:0000256" key="2">
    <source>
        <dbReference type="ARBA" id="ARBA00001946"/>
    </source>
</evidence>
<feature type="compositionally biased region" description="Polar residues" evidence="10">
    <location>
        <begin position="142"/>
        <end position="157"/>
    </location>
</feature>
<name>A0A8H3F5N0_9LECA</name>
<dbReference type="GO" id="GO:0031123">
    <property type="term" value="P:RNA 3'-end processing"/>
    <property type="evidence" value="ECO:0007669"/>
    <property type="project" value="TreeGrafter"/>
</dbReference>
<evidence type="ECO:0000256" key="6">
    <source>
        <dbReference type="ARBA" id="ARBA00022490"/>
    </source>
</evidence>
<feature type="region of interest" description="Disordered" evidence="10">
    <location>
        <begin position="450"/>
        <end position="499"/>
    </location>
</feature>
<dbReference type="Gene3D" id="1.10.1410.10">
    <property type="match status" value="1"/>
</dbReference>
<comment type="subcellular location">
    <subcellularLocation>
        <location evidence="3">Cytoplasm</location>
    </subcellularLocation>
</comment>
<keyword evidence="7" id="KW-0808">Transferase</keyword>
<dbReference type="GO" id="GO:0046872">
    <property type="term" value="F:metal ion binding"/>
    <property type="evidence" value="ECO:0007669"/>
    <property type="project" value="UniProtKB-KW"/>
</dbReference>
<gene>
    <name evidence="13" type="primary">PAPD4</name>
    <name evidence="13" type="ORF">HETSPECPRED_003919</name>
</gene>
<dbReference type="EC" id="2.7.7.19" evidence="5"/>
<dbReference type="InterPro" id="IPR054708">
    <property type="entry name" value="MTPAP-like_central"/>
</dbReference>
<feature type="compositionally biased region" description="Basic and acidic residues" evidence="10">
    <location>
        <begin position="450"/>
        <end position="459"/>
    </location>
</feature>
<feature type="region of interest" description="Disordered" evidence="10">
    <location>
        <begin position="67"/>
        <end position="175"/>
    </location>
</feature>
<proteinExistence type="inferred from homology"/>